<sequence>MNNLLNQYFMDTVENNDKLYNRTYVYLQLLEKRLKKLEYLEEHNIHYCNFSSSRDNSYLDEKDYSVIKHSDRYMIYEGLDKMQIIILKRLLEENLECDKLFTEHLDKKICVDQEVCKLSEKIKIRYLGYKKNYRIYEKIYDKFYNCNYDINKDCHDYIYCIETCDDIGLISLREEILFVFEVLDDNFDKKYIFYSNFSRTFYKTDEYIKLDYIAIENFEPVLKIKNKITMKDTILYKYNFYNDKDELINSNKFFGQATAVYTDAGITMTGNIISLTERTRDSYIKNTYTKGIQKN</sequence>
<accession>A0A1V0SH83</accession>
<organism evidence="1">
    <name type="scientific">Hokovirus HKV1</name>
    <dbReference type="NCBI Taxonomy" id="1977638"/>
    <lineage>
        <taxon>Viruses</taxon>
        <taxon>Varidnaviria</taxon>
        <taxon>Bamfordvirae</taxon>
        <taxon>Nucleocytoviricota</taxon>
        <taxon>Megaviricetes</taxon>
        <taxon>Imitervirales</taxon>
        <taxon>Mimiviridae</taxon>
        <taxon>Klosneuvirinae</taxon>
        <taxon>Hokovirus</taxon>
    </lineage>
</organism>
<proteinExistence type="predicted"/>
<name>A0A1V0SH83_9VIRU</name>
<evidence type="ECO:0000313" key="1">
    <source>
        <dbReference type="EMBL" id="ARF11021.1"/>
    </source>
</evidence>
<gene>
    <name evidence="1" type="ORF">Hokovirus_3_294</name>
</gene>
<dbReference type="EMBL" id="KY684105">
    <property type="protein sequence ID" value="ARF11021.1"/>
    <property type="molecule type" value="Genomic_DNA"/>
</dbReference>
<protein>
    <submittedName>
        <fullName evidence="1">Uncharacterized protein</fullName>
    </submittedName>
</protein>
<reference evidence="1" key="1">
    <citation type="journal article" date="2017" name="Science">
        <title>Giant viruses with an expanded complement of translation system components.</title>
        <authorList>
            <person name="Schulz F."/>
            <person name="Yutin N."/>
            <person name="Ivanova N.N."/>
            <person name="Ortega D.R."/>
            <person name="Lee T.K."/>
            <person name="Vierheilig J."/>
            <person name="Daims H."/>
            <person name="Horn M."/>
            <person name="Wagner M."/>
            <person name="Jensen G.J."/>
            <person name="Kyrpides N.C."/>
            <person name="Koonin E.V."/>
            <person name="Woyke T."/>
        </authorList>
    </citation>
    <scope>NUCLEOTIDE SEQUENCE</scope>
    <source>
        <strain evidence="1">HKV1</strain>
    </source>
</reference>